<keyword evidence="4" id="KW-0064">Aspartyl protease</keyword>
<reference evidence="10 11" key="1">
    <citation type="journal article" date="2011" name="Genome Res.">
        <title>Phylogeny-wide analysis of social amoeba genomes highlights ancient origins for complex intercellular communication.</title>
        <authorList>
            <person name="Heidel A.J."/>
            <person name="Lawal H.M."/>
            <person name="Felder M."/>
            <person name="Schilde C."/>
            <person name="Helps N.R."/>
            <person name="Tunggal B."/>
            <person name="Rivero F."/>
            <person name="John U."/>
            <person name="Schleicher M."/>
            <person name="Eichinger L."/>
            <person name="Platzer M."/>
            <person name="Noegel A.A."/>
            <person name="Schaap P."/>
            <person name="Gloeckner G."/>
        </authorList>
    </citation>
    <scope>NUCLEOTIDE SEQUENCE [LARGE SCALE GENOMIC DNA]</scope>
    <source>
        <strain evidence="11">ATCC 26659 / Pp 5 / PN500</strain>
    </source>
</reference>
<dbReference type="MEROPS" id="A01.A92"/>
<proteinExistence type="inferred from homology"/>
<dbReference type="PANTHER" id="PTHR47965">
    <property type="entry name" value="ASPARTYL PROTEASE-RELATED"/>
    <property type="match status" value="1"/>
</dbReference>
<evidence type="ECO:0000256" key="7">
    <source>
        <dbReference type="SAM" id="MobiDB-lite"/>
    </source>
</evidence>
<feature type="compositionally biased region" description="Polar residues" evidence="7">
    <location>
        <begin position="421"/>
        <end position="444"/>
    </location>
</feature>
<dbReference type="Gene3D" id="2.40.70.10">
    <property type="entry name" value="Acid Proteases"/>
    <property type="match status" value="2"/>
</dbReference>
<dbReference type="InterPro" id="IPR034164">
    <property type="entry name" value="Pepsin-like_dom"/>
</dbReference>
<dbReference type="CDD" id="cd05471">
    <property type="entry name" value="pepsin_like"/>
    <property type="match status" value="1"/>
</dbReference>
<feature type="signal peptide" evidence="8">
    <location>
        <begin position="1"/>
        <end position="25"/>
    </location>
</feature>
<evidence type="ECO:0000256" key="4">
    <source>
        <dbReference type="ARBA" id="ARBA00022750"/>
    </source>
</evidence>
<keyword evidence="6" id="KW-0865">Zymogen</keyword>
<evidence type="ECO:0000259" key="9">
    <source>
        <dbReference type="PROSITE" id="PS51767"/>
    </source>
</evidence>
<feature type="region of interest" description="Disordered" evidence="7">
    <location>
        <begin position="410"/>
        <end position="450"/>
    </location>
</feature>
<dbReference type="InterPro" id="IPR001461">
    <property type="entry name" value="Aspartic_peptidase_A1"/>
</dbReference>
<keyword evidence="5" id="KW-0378">Hydrolase</keyword>
<dbReference type="Pfam" id="PF00026">
    <property type="entry name" value="Asp"/>
    <property type="match status" value="1"/>
</dbReference>
<dbReference type="OMA" id="DTEHNRM"/>
<feature type="domain" description="Peptidase A1" evidence="9">
    <location>
        <begin position="67"/>
        <end position="410"/>
    </location>
</feature>
<dbReference type="GO" id="GO:0006508">
    <property type="term" value="P:proteolysis"/>
    <property type="evidence" value="ECO:0007669"/>
    <property type="project" value="UniProtKB-KW"/>
</dbReference>
<accession>D3B249</accession>
<comment type="caution">
    <text evidence="10">The sequence shown here is derived from an EMBL/GenBank/DDBJ whole genome shotgun (WGS) entry which is preliminary data.</text>
</comment>
<feature type="compositionally biased region" description="Polar residues" evidence="7">
    <location>
        <begin position="623"/>
        <end position="637"/>
    </location>
</feature>
<dbReference type="GO" id="GO:0004190">
    <property type="term" value="F:aspartic-type endopeptidase activity"/>
    <property type="evidence" value="ECO:0007669"/>
    <property type="project" value="UniProtKB-KW"/>
</dbReference>
<evidence type="ECO:0000256" key="3">
    <source>
        <dbReference type="ARBA" id="ARBA00022729"/>
    </source>
</evidence>
<keyword evidence="2" id="KW-0645">Protease</keyword>
<evidence type="ECO:0000256" key="1">
    <source>
        <dbReference type="ARBA" id="ARBA00007447"/>
    </source>
</evidence>
<dbReference type="PROSITE" id="PS51767">
    <property type="entry name" value="PEPTIDASE_A1"/>
    <property type="match status" value="1"/>
</dbReference>
<keyword evidence="3 8" id="KW-0732">Signal</keyword>
<dbReference type="PRINTS" id="PR00792">
    <property type="entry name" value="PEPSIN"/>
</dbReference>
<gene>
    <name evidence="10" type="ORF">PPL_02456</name>
</gene>
<evidence type="ECO:0000256" key="8">
    <source>
        <dbReference type="SAM" id="SignalP"/>
    </source>
</evidence>
<evidence type="ECO:0000313" key="11">
    <source>
        <dbReference type="Proteomes" id="UP000001396"/>
    </source>
</evidence>
<protein>
    <recommendedName>
        <fullName evidence="9">Peptidase A1 domain-containing protein</fullName>
    </recommendedName>
</protein>
<dbReference type="STRING" id="670386.D3B249"/>
<dbReference type="GeneID" id="31357981"/>
<organism evidence="10 11">
    <name type="scientific">Heterostelium pallidum (strain ATCC 26659 / Pp 5 / PN500)</name>
    <name type="common">Cellular slime mold</name>
    <name type="synonym">Polysphondylium pallidum</name>
    <dbReference type="NCBI Taxonomy" id="670386"/>
    <lineage>
        <taxon>Eukaryota</taxon>
        <taxon>Amoebozoa</taxon>
        <taxon>Evosea</taxon>
        <taxon>Eumycetozoa</taxon>
        <taxon>Dictyostelia</taxon>
        <taxon>Acytosteliales</taxon>
        <taxon>Acytosteliaceae</taxon>
        <taxon>Heterostelium</taxon>
    </lineage>
</organism>
<dbReference type="InParanoid" id="D3B249"/>
<name>D3B249_HETP5</name>
<dbReference type="InterPro" id="IPR021109">
    <property type="entry name" value="Peptidase_aspartic_dom_sf"/>
</dbReference>
<evidence type="ECO:0000256" key="5">
    <source>
        <dbReference type="ARBA" id="ARBA00022801"/>
    </source>
</evidence>
<feature type="chain" id="PRO_5003042135" description="Peptidase A1 domain-containing protein" evidence="8">
    <location>
        <begin position="26"/>
        <end position="799"/>
    </location>
</feature>
<comment type="similarity">
    <text evidence="1">Belongs to the peptidase A1 family.</text>
</comment>
<evidence type="ECO:0000256" key="2">
    <source>
        <dbReference type="ARBA" id="ARBA00022670"/>
    </source>
</evidence>
<dbReference type="AlphaFoldDB" id="D3B249"/>
<dbReference type="RefSeq" id="XP_020436538.1">
    <property type="nucleotide sequence ID" value="XM_020573443.1"/>
</dbReference>
<evidence type="ECO:0000256" key="6">
    <source>
        <dbReference type="ARBA" id="ARBA00023145"/>
    </source>
</evidence>
<feature type="region of interest" description="Disordered" evidence="7">
    <location>
        <begin position="618"/>
        <end position="645"/>
    </location>
</feature>
<sequence>MGFSKLNMYIRVLALILFSIQLVYSKSYTMPIFPYNKYADTIRSKMVREVDANEVSMFSMRMIGDPIEIRTYVWVADQRQEVVVDSGSITLIVPSVACNTCSQPKPYYRPSPDVEFISCNSSECSLRSDFCAKTKVHPNGICATQIHYLDNTVINSFLVRDNFKMAEDMDNIPIVFGSIFSQIGGNPLKFGIMGMGNTCAKCVKSPIDAVFEEVKNMQRTFALWLDDQYSGVMTIGDLDPQFITGSLKYSPLMAIDTIHYGLLPSYATITNPNGESLVLTSKEIGVTLLDTGSSYTLLAADAYDSFRKHLSQNCTLPGLCGEKTLFDGFCISIPDSVVEKFPTIELGLLGDVTLEIPPQSYIVTVYENGIKFHCLGVKKSPLAKRSIVGLSWLRNTYVVFDKEHNRLGIGKRAPKDIGTHTPPNQGSENSTVTKKPSHSGVQHTRNPHNEPSIEIEKMIKIPCKFDVNHVFKEIDRTTGLSDFEVSITNNGFTDIQDLKILMTNNLVEIMNKQYDFQTYSFNPPLNLSSKAQTTFRYRSIDRKVVNILFPDIPECNKYALQQDNQVQHQEDQSLMDQPLQEDKNPFVMEPAILQADSTEYLLIPDSRSIEGELEEMEEIAAQNRPSSPLDQQKQQQEIKGIDSDVLGQPKPITKVKKIDSVLSNRKLSSTFIECPFEYNQRKGYEWRGSNGLTYSFYEVQLINRSPYNITDIILSTLDDVMLAIGMDKNMDENVNTVVSLPKSRVLAAGSDYRWLYCTRQDDSVTFSVVSTGNCISNNATLTTTPNSTSSQPTATQTSI</sequence>
<evidence type="ECO:0000313" key="10">
    <source>
        <dbReference type="EMBL" id="EFA84424.1"/>
    </source>
</evidence>
<dbReference type="SUPFAM" id="SSF50630">
    <property type="entry name" value="Acid proteases"/>
    <property type="match status" value="1"/>
</dbReference>
<dbReference type="InterPro" id="IPR033121">
    <property type="entry name" value="PEPTIDASE_A1"/>
</dbReference>
<dbReference type="PANTHER" id="PTHR47965:SF12">
    <property type="entry name" value="ASPARTIC PROTEINASE 3-RELATED"/>
    <property type="match status" value="1"/>
</dbReference>
<keyword evidence="11" id="KW-1185">Reference proteome</keyword>
<dbReference type="Proteomes" id="UP000001396">
    <property type="component" value="Unassembled WGS sequence"/>
</dbReference>
<dbReference type="EMBL" id="ADBJ01000009">
    <property type="protein sequence ID" value="EFA84424.1"/>
    <property type="molecule type" value="Genomic_DNA"/>
</dbReference>